<reference evidence="1 2" key="1">
    <citation type="submission" date="2015-05" db="EMBL/GenBank/DDBJ databases">
        <title>Photobacterium galathea sp. nov.</title>
        <authorList>
            <person name="Machado H."/>
            <person name="Gram L."/>
        </authorList>
    </citation>
    <scope>NUCLEOTIDE SEQUENCE [LARGE SCALE GENOMIC DNA]</scope>
    <source>
        <strain evidence="1 2">DSM 22954</strain>
    </source>
</reference>
<gene>
    <name evidence="1" type="ORF">ABT57_19950</name>
</gene>
<dbReference type="Proteomes" id="UP000035909">
    <property type="component" value="Unassembled WGS sequence"/>
</dbReference>
<proteinExistence type="predicted"/>
<evidence type="ECO:0000313" key="1">
    <source>
        <dbReference type="EMBL" id="KLV06425.1"/>
    </source>
</evidence>
<accession>A0A0J1H3U7</accession>
<protein>
    <submittedName>
        <fullName evidence="1">Uncharacterized protein</fullName>
    </submittedName>
</protein>
<sequence>MVKSAASIRQKWELENRPEYSSINGINYGFTQYGWPIIRSEKGIDCSQTWNLLSSRNSELEYLNFERKSTVTSYSYDSCFYQISHGKWVALFYENETIRINGFLTHYEK</sequence>
<dbReference type="EMBL" id="LDOU01000022">
    <property type="protein sequence ID" value="KLV06425.1"/>
    <property type="molecule type" value="Genomic_DNA"/>
</dbReference>
<dbReference type="AlphaFoldDB" id="A0A0J1H3U7"/>
<name>A0A0J1H3U7_9GAMM</name>
<dbReference type="STRING" id="320778.ABT57_19950"/>
<keyword evidence="2" id="KW-1185">Reference proteome</keyword>
<dbReference type="PATRIC" id="fig|320778.3.peg.4298"/>
<comment type="caution">
    <text evidence="1">The sequence shown here is derived from an EMBL/GenBank/DDBJ whole genome shotgun (WGS) entry which is preliminary data.</text>
</comment>
<evidence type="ECO:0000313" key="2">
    <source>
        <dbReference type="Proteomes" id="UP000035909"/>
    </source>
</evidence>
<organism evidence="1 2">
    <name type="scientific">Photobacterium ganghwense</name>
    <dbReference type="NCBI Taxonomy" id="320778"/>
    <lineage>
        <taxon>Bacteria</taxon>
        <taxon>Pseudomonadati</taxon>
        <taxon>Pseudomonadota</taxon>
        <taxon>Gammaproteobacteria</taxon>
        <taxon>Vibrionales</taxon>
        <taxon>Vibrionaceae</taxon>
        <taxon>Photobacterium</taxon>
    </lineage>
</organism>